<accession>A0ACC1I1U4</accession>
<dbReference type="EMBL" id="JANBPG010002439">
    <property type="protein sequence ID" value="KAJ1885773.1"/>
    <property type="molecule type" value="Genomic_DNA"/>
</dbReference>
<evidence type="ECO:0000313" key="2">
    <source>
        <dbReference type="Proteomes" id="UP001150581"/>
    </source>
</evidence>
<feature type="non-terminal residue" evidence="1">
    <location>
        <position position="1100"/>
    </location>
</feature>
<comment type="caution">
    <text evidence="1">The sequence shown here is derived from an EMBL/GenBank/DDBJ whole genome shotgun (WGS) entry which is preliminary data.</text>
</comment>
<name>A0ACC1I1U4_9FUNG</name>
<reference evidence="1" key="1">
    <citation type="submission" date="2022-07" db="EMBL/GenBank/DDBJ databases">
        <title>Phylogenomic reconstructions and comparative analyses of Kickxellomycotina fungi.</title>
        <authorList>
            <person name="Reynolds N.K."/>
            <person name="Stajich J.E."/>
            <person name="Barry K."/>
            <person name="Grigoriev I.V."/>
            <person name="Crous P."/>
            <person name="Smith M.E."/>
        </authorList>
    </citation>
    <scope>NUCLEOTIDE SEQUENCE</scope>
    <source>
        <strain evidence="1">Benny 63K</strain>
    </source>
</reference>
<proteinExistence type="predicted"/>
<keyword evidence="2" id="KW-1185">Reference proteome</keyword>
<gene>
    <name evidence="1" type="ORF">LPJ66_009958</name>
</gene>
<protein>
    <submittedName>
        <fullName evidence="1">Uncharacterized protein</fullName>
    </submittedName>
</protein>
<sequence length="1100" mass="123618">MPNKETWAIVGEVLVRQRDRPTFVRLWIDFMSRGARPPLSLTRSLVQMLARQACVEQAVWVMRISRCLPDAGDQLPMAPHARDHVPWALKVQTMHVASALDAATALDATLMTRDNALRQGRSAAQLPLLAPPDPDMYAQLIGGAVRAGNARLAEHLFAELVAAGVAPDGATYGHLARLYADTGRIERVFVIVRDFMVRRHHLAAREVLAQGHELTPHAQSELRAKLLRQGARLESDVECIVPLLQLYVQAGREQEALLLLRSWNRIYSRHVPAEKLALALLRVYTRPEDSHDAEGLVRRVLVRLGDGQTVGQTTDRPTGQTTDQPTGQPTDQPKPMHMYTELVKAHSRARNLPGILGVLREISARGMKPSHAVWELVMRSFLREQALDLFDTTHAYLRDTLSMPLSMPLYAMWMRALRNHGDVAGVQAAFDELLALGQIPTQQHYLYLVQAYAYNGWVERAVGIVDSLRKPYSLLRPGLNLNIAVIEAHVACGNMEQAEAELHYLLSNTPLPKSSIPARPFNYLIIGHLYAGSGRKAMHVYEDMIRLGIKPDAYTFAVLMHSYALAKDLENCMRVFNEMIRIGIAPDLAIYTILICAFGAARKVGSAELVFNQVAQEQDLSRSASSPAARAAADALDIYAEDPARADWPSLMDTPLSAEDDPASERLRAQSFFNLDPIVYIAMLKVYNNAHKPMRALATWDRFIKNFPVVQWNPRKGGVLSKSLHYTAQFHLPAWTLLLRTIKLSIGVQRVLKRPSTMPNYFHMPLYPGDIARVMARRLDHKNLISRMAALRADSGAGAVVPSPAACAPASRMAYRTDLVGDLEAELDERTFLDHEWCVRQRYMQPKPVFDEDNAFSDFVYWMPDTPPQHDPAYLDSAARFNDSGSDLEASEPNSESALASLFDSDGNFTTKSTREIAAIVARQWRDLESAGFKFNNIHVSVYVPCMLLGRQYTDLARFLSLVEPKSETNATDFTNHNDSTTGYRYHNINIAPYLTAMMVRQAKVIRRLLVTARDRRIILDALLNEGSQLRFDYLSTTKLDPADVERSADVRQVMRERRAIHAEREISWTLELAMLKDVAVQWRRHTDDEPLQLGIDQAI</sequence>
<organism evidence="1 2">
    <name type="scientific">Kickxella alabastrina</name>
    <dbReference type="NCBI Taxonomy" id="61397"/>
    <lineage>
        <taxon>Eukaryota</taxon>
        <taxon>Fungi</taxon>
        <taxon>Fungi incertae sedis</taxon>
        <taxon>Zoopagomycota</taxon>
        <taxon>Kickxellomycotina</taxon>
        <taxon>Kickxellomycetes</taxon>
        <taxon>Kickxellales</taxon>
        <taxon>Kickxellaceae</taxon>
        <taxon>Kickxella</taxon>
    </lineage>
</organism>
<evidence type="ECO:0000313" key="1">
    <source>
        <dbReference type="EMBL" id="KAJ1885773.1"/>
    </source>
</evidence>
<dbReference type="Proteomes" id="UP001150581">
    <property type="component" value="Unassembled WGS sequence"/>
</dbReference>